<dbReference type="AlphaFoldDB" id="A0A0A9A508"/>
<name>A0A0A9A508_ARUDO</name>
<accession>A0A0A9A508</accession>
<organism evidence="2">
    <name type="scientific">Arundo donax</name>
    <name type="common">Giant reed</name>
    <name type="synonym">Donax arundinaceus</name>
    <dbReference type="NCBI Taxonomy" id="35708"/>
    <lineage>
        <taxon>Eukaryota</taxon>
        <taxon>Viridiplantae</taxon>
        <taxon>Streptophyta</taxon>
        <taxon>Embryophyta</taxon>
        <taxon>Tracheophyta</taxon>
        <taxon>Spermatophyta</taxon>
        <taxon>Magnoliopsida</taxon>
        <taxon>Liliopsida</taxon>
        <taxon>Poales</taxon>
        <taxon>Poaceae</taxon>
        <taxon>PACMAD clade</taxon>
        <taxon>Arundinoideae</taxon>
        <taxon>Arundineae</taxon>
        <taxon>Arundo</taxon>
    </lineage>
</organism>
<keyword evidence="1" id="KW-0732">Signal</keyword>
<protein>
    <submittedName>
        <fullName evidence="2">Uncharacterized protein</fullName>
    </submittedName>
</protein>
<reference evidence="2" key="2">
    <citation type="journal article" date="2015" name="Data Brief">
        <title>Shoot transcriptome of the giant reed, Arundo donax.</title>
        <authorList>
            <person name="Barrero R.A."/>
            <person name="Guerrero F.D."/>
            <person name="Moolhuijzen P."/>
            <person name="Goolsby J.A."/>
            <person name="Tidwell J."/>
            <person name="Bellgard S.E."/>
            <person name="Bellgard M.I."/>
        </authorList>
    </citation>
    <scope>NUCLEOTIDE SEQUENCE</scope>
    <source>
        <tissue evidence="2">Shoot tissue taken approximately 20 cm above the soil surface</tissue>
    </source>
</reference>
<evidence type="ECO:0000256" key="1">
    <source>
        <dbReference type="SAM" id="SignalP"/>
    </source>
</evidence>
<feature type="chain" id="PRO_5002045314" evidence="1">
    <location>
        <begin position="26"/>
        <end position="70"/>
    </location>
</feature>
<sequence length="70" mass="8397">MNLMMGALSLKPWLVLHHWLQWLKGLPSMSGSRRLLKQAPEKALNKIYQEKTFPLVFFSFFFWYKKHGDE</sequence>
<evidence type="ECO:0000313" key="2">
    <source>
        <dbReference type="EMBL" id="JAD46769.1"/>
    </source>
</evidence>
<dbReference type="EMBL" id="GBRH01251126">
    <property type="protein sequence ID" value="JAD46769.1"/>
    <property type="molecule type" value="Transcribed_RNA"/>
</dbReference>
<feature type="signal peptide" evidence="1">
    <location>
        <begin position="1"/>
        <end position="25"/>
    </location>
</feature>
<proteinExistence type="predicted"/>
<reference evidence="2" key="1">
    <citation type="submission" date="2014-09" db="EMBL/GenBank/DDBJ databases">
        <authorList>
            <person name="Magalhaes I.L.F."/>
            <person name="Oliveira U."/>
            <person name="Santos F.R."/>
            <person name="Vidigal T.H.D.A."/>
            <person name="Brescovit A.D."/>
            <person name="Santos A.J."/>
        </authorList>
    </citation>
    <scope>NUCLEOTIDE SEQUENCE</scope>
    <source>
        <tissue evidence="2">Shoot tissue taken approximately 20 cm above the soil surface</tissue>
    </source>
</reference>